<feature type="compositionally biased region" description="Low complexity" evidence="2">
    <location>
        <begin position="397"/>
        <end position="413"/>
    </location>
</feature>
<comment type="cofactor">
    <cofactor evidence="1">
        <name>Mg(2+)</name>
        <dbReference type="ChEBI" id="CHEBI:18420"/>
    </cofactor>
    <cofactor evidence="1">
        <name>Mn(2+)</name>
        <dbReference type="ChEBI" id="CHEBI:29035"/>
    </cofactor>
</comment>
<feature type="compositionally biased region" description="Polar residues" evidence="2">
    <location>
        <begin position="414"/>
        <end position="426"/>
    </location>
</feature>
<dbReference type="FunCoup" id="A0A1B7MNL1">
    <property type="interactions" value="321"/>
</dbReference>
<keyword evidence="5" id="KW-1185">Reference proteome</keyword>
<keyword evidence="1" id="KW-0460">Magnesium</keyword>
<feature type="region of interest" description="Disordered" evidence="2">
    <location>
        <begin position="391"/>
        <end position="443"/>
    </location>
</feature>
<dbReference type="AlphaFoldDB" id="A0A1B7MNL1"/>
<comment type="similarity">
    <text evidence="1">Belongs to the FAN1 family.</text>
</comment>
<evidence type="ECO:0000256" key="2">
    <source>
        <dbReference type="SAM" id="MobiDB-lite"/>
    </source>
</evidence>
<dbReference type="GO" id="GO:0008409">
    <property type="term" value="F:5'-3' exonuclease activity"/>
    <property type="evidence" value="ECO:0007669"/>
    <property type="project" value="TreeGrafter"/>
</dbReference>
<dbReference type="STRING" id="1314800.A0A1B7MNL1"/>
<dbReference type="GO" id="GO:0005634">
    <property type="term" value="C:nucleus"/>
    <property type="evidence" value="ECO:0007669"/>
    <property type="project" value="UniProtKB-SubCell"/>
</dbReference>
<sequence length="972" mass="108333">MSPSSPNTTSVSALIFCGGEFEVGRDDPWETQICEGERHEGPSNYDHQSGDTSENKPNVYVELFEEMLRTLVETEGHLFNLEELDYISRYAALSPNAKFLMTKLLLRKFNTWHRLDSLKFEAEIGSTEVLIQAINEICAVPCQVKEDPVDEDQGDAVEEREVIDLTFVDGDVYTPPSLPSNTLQFQLCENLAPLMHQIPTAVPSTVKAEDVPISLDALSAANAIAGPSSMKLEDIPMDDAKPDTNHLDTLPEPTVILAENESEMDLPTLLECLRVDELRAIVKQMQVVKAGSKPFSDKPLSLMVVRRPRNDYENLPSAYLLLPALLSRFKKRSYASVASTRTRDIWPTREALLAYEEALEQEGIVDAAFAGDFAAGGVKREFKTPAIDGLQFKMPATPSTGTGGPQTPMSTTSVQTPLTTVSATPSSKRKSKPQSGSDPKAHVFVKVEKSDSVRVRGARIVKEIFEQAYPHWQALVKVKSEDGCTERVRGYGFERFESGYILTRLICKGAHSLGILGEHDYELRVLESLLAQRRWRHGRRGRWYERRALILEKYAARDHEMKWAQKALLACVEALEDDDTHIVYRPKLERRLTALEKKLNLDPADRHTSEGNLLRSVSVSFEGVRVCHRAASLKLDRTGRNTFTSAKPGVITHAGGIARFLAPVKPDATKMDVVSVSVKGEQTSQRKEEKGKSIWIGRDNLEVNVETLALQWYEDQGFKGIHSETRIITTLFGILFWDIIFLPVPGAFETPFQTAPLDIVEDSFYHTRRDVIEARLKELEDGRGEDIAKRVEGEHSARKTWCVGVDWSLLEEGEIIEIVRITLGVAQAGQIYLCGMQIQEIANVLLRAQAAVEVCWVCEKGKGNEAKIGKKRKSKWNTTTRGGKAKNAVESDTGEEEMQPICESEDEADALPIIAPAISNFIEDNQSDISDPSTSRSPSKKRKLVAEVVISSPSPRKRVKFSRKSTSSSPEV</sequence>
<dbReference type="GO" id="GO:0036297">
    <property type="term" value="P:interstrand cross-link repair"/>
    <property type="evidence" value="ECO:0007669"/>
    <property type="project" value="InterPro"/>
</dbReference>
<dbReference type="InterPro" id="IPR033315">
    <property type="entry name" value="Fan1-like"/>
</dbReference>
<dbReference type="EMBL" id="KV448644">
    <property type="protein sequence ID" value="OAX34195.1"/>
    <property type="molecule type" value="Genomic_DNA"/>
</dbReference>
<dbReference type="InterPro" id="IPR049126">
    <property type="entry name" value="FAN1-like_TPR"/>
</dbReference>
<dbReference type="GO" id="GO:0046872">
    <property type="term" value="F:metal ion binding"/>
    <property type="evidence" value="ECO:0007669"/>
    <property type="project" value="UniProtKB-KW"/>
</dbReference>
<dbReference type="GO" id="GO:0017108">
    <property type="term" value="F:5'-flap endonuclease activity"/>
    <property type="evidence" value="ECO:0007669"/>
    <property type="project" value="TreeGrafter"/>
</dbReference>
<feature type="compositionally biased region" description="Acidic residues" evidence="2">
    <location>
        <begin position="892"/>
        <end position="901"/>
    </location>
</feature>
<keyword evidence="1" id="KW-0227">DNA damage</keyword>
<comment type="function">
    <text evidence="1">Nuclease required for the repair of DNA interstrand cross-links (ICL). Acts as a 5'-3' exonuclease that anchors at a cut end of DNA and cleaves DNA successively at every third nucleotide, allowing to excise an ICL from one strand through flanking incisions.</text>
</comment>
<dbReference type="GO" id="GO:0070336">
    <property type="term" value="F:flap-structured DNA binding"/>
    <property type="evidence" value="ECO:0007669"/>
    <property type="project" value="TreeGrafter"/>
</dbReference>
<comment type="catalytic activity">
    <reaction evidence="1">
        <text>Hydrolytically removes 5'-nucleotides successively from the 3'-hydroxy termini of 3'-hydroxy-terminated oligonucleotides.</text>
        <dbReference type="EC" id="3.1.4.1"/>
    </reaction>
</comment>
<accession>A0A1B7MNL1</accession>
<dbReference type="EC" id="3.1.4.1" evidence="1"/>
<proteinExistence type="inferred from homology"/>
<feature type="region of interest" description="Disordered" evidence="2">
    <location>
        <begin position="871"/>
        <end position="901"/>
    </location>
</feature>
<reference evidence="4 5" key="1">
    <citation type="submission" date="2016-06" db="EMBL/GenBank/DDBJ databases">
        <title>Comparative genomics of the ectomycorrhizal sister species Rhizopogon vinicolor and Rhizopogon vesiculosus (Basidiomycota: Boletales) reveals a divergence of the mating type B locus.</title>
        <authorList>
            <consortium name="DOE Joint Genome Institute"/>
            <person name="Mujic A.B."/>
            <person name="Kuo A."/>
            <person name="Tritt A."/>
            <person name="Lipzen A."/>
            <person name="Chen C."/>
            <person name="Johnson J."/>
            <person name="Sharma A."/>
            <person name="Barry K."/>
            <person name="Grigoriev I.V."/>
            <person name="Spatafora J.W."/>
        </authorList>
    </citation>
    <scope>NUCLEOTIDE SEQUENCE [LARGE SCALE GENOMIC DNA]</scope>
    <source>
        <strain evidence="4 5">AM-OR11-026</strain>
    </source>
</reference>
<gene>
    <name evidence="4" type="ORF">K503DRAFT_794251</name>
</gene>
<dbReference type="PANTHER" id="PTHR15749">
    <property type="entry name" value="FANCONI-ASSOCIATED NUCLEASE 1"/>
    <property type="match status" value="1"/>
</dbReference>
<dbReference type="InParanoid" id="A0A1B7MNL1"/>
<feature type="domain" description="Fanconi-associated nuclease 1-like TPR" evidence="3">
    <location>
        <begin position="464"/>
        <end position="585"/>
    </location>
</feature>
<evidence type="ECO:0000313" key="5">
    <source>
        <dbReference type="Proteomes" id="UP000092154"/>
    </source>
</evidence>
<keyword evidence="1" id="KW-0464">Manganese</keyword>
<protein>
    <recommendedName>
        <fullName evidence="1">Fanconi-associated nuclease</fullName>
        <ecNumber evidence="1">3.1.4.1</ecNumber>
    </recommendedName>
</protein>
<evidence type="ECO:0000259" key="3">
    <source>
        <dbReference type="Pfam" id="PF21170"/>
    </source>
</evidence>
<keyword evidence="1" id="KW-0479">Metal-binding</keyword>
<name>A0A1B7MNL1_9AGAM</name>
<keyword evidence="1" id="KW-0234">DNA repair</keyword>
<evidence type="ECO:0000256" key="1">
    <source>
        <dbReference type="RuleBase" id="RU365033"/>
    </source>
</evidence>
<dbReference type="InterPro" id="IPR049132">
    <property type="entry name" value="FAN1-like_euk"/>
</dbReference>
<dbReference type="PANTHER" id="PTHR15749:SF4">
    <property type="entry name" value="FANCONI-ASSOCIATED NUCLEASE 1"/>
    <property type="match status" value="1"/>
</dbReference>
<dbReference type="OrthoDB" id="76364at2759"/>
<keyword evidence="1" id="KW-0539">Nucleus</keyword>
<dbReference type="GO" id="GO:0004528">
    <property type="term" value="F:phosphodiesterase I activity"/>
    <property type="evidence" value="ECO:0007669"/>
    <property type="project" value="UniProtKB-EC"/>
</dbReference>
<keyword evidence="1" id="KW-0378">Hydrolase</keyword>
<evidence type="ECO:0000313" key="4">
    <source>
        <dbReference type="EMBL" id="OAX34195.1"/>
    </source>
</evidence>
<feature type="compositionally biased region" description="Low complexity" evidence="2">
    <location>
        <begin position="927"/>
        <end position="937"/>
    </location>
</feature>
<dbReference type="CDD" id="cd22326">
    <property type="entry name" value="FAN1-like"/>
    <property type="match status" value="1"/>
</dbReference>
<dbReference type="Proteomes" id="UP000092154">
    <property type="component" value="Unassembled WGS sequence"/>
</dbReference>
<comment type="subcellular location">
    <subcellularLocation>
        <location evidence="1">Nucleus</location>
    </subcellularLocation>
</comment>
<dbReference type="Pfam" id="PF21170">
    <property type="entry name" value="FAN1_TPR"/>
    <property type="match status" value="1"/>
</dbReference>
<keyword evidence="1" id="KW-0540">Nuclease</keyword>
<organism evidence="4 5">
    <name type="scientific">Rhizopogon vinicolor AM-OR11-026</name>
    <dbReference type="NCBI Taxonomy" id="1314800"/>
    <lineage>
        <taxon>Eukaryota</taxon>
        <taxon>Fungi</taxon>
        <taxon>Dikarya</taxon>
        <taxon>Basidiomycota</taxon>
        <taxon>Agaricomycotina</taxon>
        <taxon>Agaricomycetes</taxon>
        <taxon>Agaricomycetidae</taxon>
        <taxon>Boletales</taxon>
        <taxon>Suillineae</taxon>
        <taxon>Rhizopogonaceae</taxon>
        <taxon>Rhizopogon</taxon>
    </lineage>
</organism>
<feature type="region of interest" description="Disordered" evidence="2">
    <location>
        <begin position="922"/>
        <end position="949"/>
    </location>
</feature>